<dbReference type="EMBL" id="FJUX01000047">
    <property type="protein sequence ID" value="CZT00775.1"/>
    <property type="molecule type" value="Genomic_DNA"/>
</dbReference>
<dbReference type="OrthoDB" id="271448at2759"/>
<dbReference type="Proteomes" id="UP000178912">
    <property type="component" value="Unassembled WGS sequence"/>
</dbReference>
<name>A0A1E1KRY5_9HELO</name>
<gene>
    <name evidence="3" type="ORF">RAG0_08679</name>
</gene>
<evidence type="ECO:0000313" key="4">
    <source>
        <dbReference type="Proteomes" id="UP000178912"/>
    </source>
</evidence>
<reference evidence="4" key="1">
    <citation type="submission" date="2016-03" db="EMBL/GenBank/DDBJ databases">
        <authorList>
            <person name="Guldener U."/>
        </authorList>
    </citation>
    <scope>NUCLEOTIDE SEQUENCE [LARGE SCALE GENOMIC DNA]</scope>
    <source>
        <strain evidence="4">04CH-RAC-A.6.1</strain>
    </source>
</reference>
<feature type="region of interest" description="Disordered" evidence="1">
    <location>
        <begin position="72"/>
        <end position="98"/>
    </location>
</feature>
<organism evidence="3 4">
    <name type="scientific">Rhynchosporium agropyri</name>
    <dbReference type="NCBI Taxonomy" id="914238"/>
    <lineage>
        <taxon>Eukaryota</taxon>
        <taxon>Fungi</taxon>
        <taxon>Dikarya</taxon>
        <taxon>Ascomycota</taxon>
        <taxon>Pezizomycotina</taxon>
        <taxon>Leotiomycetes</taxon>
        <taxon>Helotiales</taxon>
        <taxon>Ploettnerulaceae</taxon>
        <taxon>Rhynchosporium</taxon>
    </lineage>
</organism>
<protein>
    <submittedName>
        <fullName evidence="3">Uncharacterized protein</fullName>
    </submittedName>
</protein>
<evidence type="ECO:0000256" key="1">
    <source>
        <dbReference type="SAM" id="MobiDB-lite"/>
    </source>
</evidence>
<dbReference type="AlphaFoldDB" id="A0A1E1KRY5"/>
<evidence type="ECO:0000256" key="2">
    <source>
        <dbReference type="SAM" id="SignalP"/>
    </source>
</evidence>
<feature type="chain" id="PRO_5009446274" evidence="2">
    <location>
        <begin position="17"/>
        <end position="397"/>
    </location>
</feature>
<keyword evidence="4" id="KW-1185">Reference proteome</keyword>
<feature type="signal peptide" evidence="2">
    <location>
        <begin position="1"/>
        <end position="16"/>
    </location>
</feature>
<sequence>MRSNIVLAAFAALAVAAPRPQEIEFDLVDSAADPIIFTPPTDLPFENIAAISAESIAQVAAASVTEAAQAIPKRGLQRRDGDCSPEAAGNGPRVSSPDDTPEAFLAYELFKTNAINAATKANVPQGYSLAFSNLEASSRTSSYLGFKTLRKYDPIECASVCDQHPDCIAFNLYYERDPSIKPNAVDCPNPTSLTNVKCVRWGVPLNRFTAKNNGEHRNSFKVVISGSNGYNKDAPPATQSGFKGPVKLGGAINAPNDPVTDTNTYMGYKFFSFDQVGTFAGGIAACTAACTAQTGYNSRHPPKAPAKPSVCNQAIVYVLSQNNQPQGIYCAMYSEEWAQKYATNYGQYRGSEFWSVSSAYAYTNESFAASYGPICALGGCPNGSYKGGNCGGYGGTC</sequence>
<dbReference type="PANTHER" id="PTHR36578">
    <property type="entry name" value="CHROMOSOME 15, WHOLE GENOME SHOTGUN SEQUENCE"/>
    <property type="match status" value="1"/>
</dbReference>
<dbReference type="PANTHER" id="PTHR36578:SF2">
    <property type="entry name" value="PA14 DOMAIN-CONTAINING PROTEIN"/>
    <property type="match status" value="1"/>
</dbReference>
<keyword evidence="2" id="KW-0732">Signal</keyword>
<proteinExistence type="predicted"/>
<accession>A0A1E1KRY5</accession>
<evidence type="ECO:0000313" key="3">
    <source>
        <dbReference type="EMBL" id="CZT00775.1"/>
    </source>
</evidence>